<comment type="caution">
    <text evidence="2">The sequence shown here is derived from an EMBL/GenBank/DDBJ whole genome shotgun (WGS) entry which is preliminary data.</text>
</comment>
<name>A0A2M8TR35_PREIN</name>
<evidence type="ECO:0008006" key="4">
    <source>
        <dbReference type="Google" id="ProtNLM"/>
    </source>
</evidence>
<proteinExistence type="predicted"/>
<sequence>MDISIRPDYREFLAQNTGLNFLFAASIITMPLLSSFGNQYILIGVSATSLFLGILLVFRYIMITSVVWIIGEGTLCRICGILSSQTDYIELYRVMDYKETQTLLQKFWKVKTITIISTDKTDSTVETCGIKSDMPLIELIRDRVEKCKQMKRNYEITNY</sequence>
<dbReference type="Proteomes" id="UP000229884">
    <property type="component" value="Unassembled WGS sequence"/>
</dbReference>
<feature type="transmembrane region" description="Helical" evidence="1">
    <location>
        <begin position="12"/>
        <end position="33"/>
    </location>
</feature>
<dbReference type="AlphaFoldDB" id="A0A2M8TR35"/>
<organism evidence="2 3">
    <name type="scientific">Prevotella intermedia</name>
    <dbReference type="NCBI Taxonomy" id="28131"/>
    <lineage>
        <taxon>Bacteria</taxon>
        <taxon>Pseudomonadati</taxon>
        <taxon>Bacteroidota</taxon>
        <taxon>Bacteroidia</taxon>
        <taxon>Bacteroidales</taxon>
        <taxon>Prevotellaceae</taxon>
        <taxon>Prevotella</taxon>
    </lineage>
</organism>
<evidence type="ECO:0000313" key="3">
    <source>
        <dbReference type="Proteomes" id="UP000229884"/>
    </source>
</evidence>
<evidence type="ECO:0000313" key="2">
    <source>
        <dbReference type="EMBL" id="PJI26400.1"/>
    </source>
</evidence>
<dbReference type="RefSeq" id="WP_100371411.1">
    <property type="nucleotide sequence ID" value="NZ_PENG01000002.1"/>
</dbReference>
<gene>
    <name evidence="2" type="ORF">CTM58_11855</name>
</gene>
<dbReference type="EMBL" id="PENG01000002">
    <property type="protein sequence ID" value="PJI26400.1"/>
    <property type="molecule type" value="Genomic_DNA"/>
</dbReference>
<keyword evidence="1" id="KW-1133">Transmembrane helix</keyword>
<accession>A0A2M8TR35</accession>
<evidence type="ECO:0000256" key="1">
    <source>
        <dbReference type="SAM" id="Phobius"/>
    </source>
</evidence>
<protein>
    <recommendedName>
        <fullName evidence="4">DUF304 domain-containing protein</fullName>
    </recommendedName>
</protein>
<keyword evidence="1" id="KW-0812">Transmembrane</keyword>
<keyword evidence="1" id="KW-0472">Membrane</keyword>
<reference evidence="2 3" key="1">
    <citation type="submission" date="2017-11" db="EMBL/GenBank/DDBJ databases">
        <title>Genome sequencing of Prevotella intermedia KCOM 2832.</title>
        <authorList>
            <person name="Kook J.-K."/>
            <person name="Park S.-N."/>
            <person name="Lim Y.K."/>
        </authorList>
    </citation>
    <scope>NUCLEOTIDE SEQUENCE [LARGE SCALE GENOMIC DNA]</scope>
    <source>
        <strain evidence="2 3">KCOM 2832</strain>
    </source>
</reference>